<evidence type="ECO:0000256" key="5">
    <source>
        <dbReference type="ARBA" id="ARBA00022692"/>
    </source>
</evidence>
<evidence type="ECO:0000256" key="2">
    <source>
        <dbReference type="ARBA" id="ARBA00009142"/>
    </source>
</evidence>
<dbReference type="PANTHER" id="PTHR30269">
    <property type="entry name" value="TRANSMEMBRANE PROTEIN YFCA"/>
    <property type="match status" value="1"/>
</dbReference>
<evidence type="ECO:0000256" key="4">
    <source>
        <dbReference type="ARBA" id="ARBA00022475"/>
    </source>
</evidence>
<keyword evidence="6 8" id="KW-1133">Transmembrane helix</keyword>
<evidence type="ECO:0000256" key="1">
    <source>
        <dbReference type="ARBA" id="ARBA00004651"/>
    </source>
</evidence>
<evidence type="ECO:0000256" key="7">
    <source>
        <dbReference type="ARBA" id="ARBA00023136"/>
    </source>
</evidence>
<dbReference type="PANTHER" id="PTHR30269:SF37">
    <property type="entry name" value="MEMBRANE TRANSPORTER PROTEIN"/>
    <property type="match status" value="1"/>
</dbReference>
<sequence length="252" mass="26224">MDPVVVLIVLFVFVGALMQRTTGMGFALVAGPFLVVLLEPVPGVVLVNFCGVVSSSIVMARTFREIRWPRVWVLAVGALLGTVPGALLTTVMPGWAVHVFIGLLIVAALSASLLGSRYAPPIEPTTARTATAGFFSGFMSGSAGVGGPAVSVYAIMTRWDQRSFAATLQPYFIIAGIGAIAAKILFDGAHAVPQLEIGIWAAIIAALVLGQVAGEFLSRVMPVHIARIIMIALAFGGGILTLVIGLTELAGR</sequence>
<name>A0ABP8J4G7_9MICO</name>
<keyword evidence="10" id="KW-1185">Reference proteome</keyword>
<evidence type="ECO:0000256" key="6">
    <source>
        <dbReference type="ARBA" id="ARBA00022989"/>
    </source>
</evidence>
<keyword evidence="7 8" id="KW-0472">Membrane</keyword>
<keyword evidence="4 8" id="KW-1003">Cell membrane</keyword>
<feature type="transmembrane region" description="Helical" evidence="8">
    <location>
        <begin position="168"/>
        <end position="186"/>
    </location>
</feature>
<feature type="transmembrane region" description="Helical" evidence="8">
    <location>
        <begin position="95"/>
        <end position="114"/>
    </location>
</feature>
<feature type="transmembrane region" description="Helical" evidence="8">
    <location>
        <begin position="134"/>
        <end position="156"/>
    </location>
</feature>
<dbReference type="EMBL" id="BAABGL010000002">
    <property type="protein sequence ID" value="GAA4384750.1"/>
    <property type="molecule type" value="Genomic_DNA"/>
</dbReference>
<feature type="transmembrane region" description="Helical" evidence="8">
    <location>
        <begin position="198"/>
        <end position="218"/>
    </location>
</feature>
<evidence type="ECO:0000256" key="3">
    <source>
        <dbReference type="ARBA" id="ARBA00022448"/>
    </source>
</evidence>
<protein>
    <recommendedName>
        <fullName evidence="8">Probable membrane transporter protein</fullName>
    </recommendedName>
</protein>
<gene>
    <name evidence="9" type="ORF">GCM10023167_05880</name>
</gene>
<comment type="caution">
    <text evidence="9">The sequence shown here is derived from an EMBL/GenBank/DDBJ whole genome shotgun (WGS) entry which is preliminary data.</text>
</comment>
<evidence type="ECO:0000313" key="10">
    <source>
        <dbReference type="Proteomes" id="UP001500642"/>
    </source>
</evidence>
<reference evidence="10" key="1">
    <citation type="journal article" date="2019" name="Int. J. Syst. Evol. Microbiol.">
        <title>The Global Catalogue of Microorganisms (GCM) 10K type strain sequencing project: providing services to taxonomists for standard genome sequencing and annotation.</title>
        <authorList>
            <consortium name="The Broad Institute Genomics Platform"/>
            <consortium name="The Broad Institute Genome Sequencing Center for Infectious Disease"/>
            <person name="Wu L."/>
            <person name="Ma J."/>
        </authorList>
    </citation>
    <scope>NUCLEOTIDE SEQUENCE [LARGE SCALE GENOMIC DNA]</scope>
    <source>
        <strain evidence="10">JCM 17808</strain>
    </source>
</reference>
<keyword evidence="5 8" id="KW-0812">Transmembrane</keyword>
<proteinExistence type="inferred from homology"/>
<dbReference type="Pfam" id="PF01925">
    <property type="entry name" value="TauE"/>
    <property type="match status" value="1"/>
</dbReference>
<dbReference type="InterPro" id="IPR052017">
    <property type="entry name" value="TSUP"/>
</dbReference>
<comment type="subcellular location">
    <subcellularLocation>
        <location evidence="1 8">Cell membrane</location>
        <topology evidence="1 8">Multi-pass membrane protein</topology>
    </subcellularLocation>
</comment>
<evidence type="ECO:0000313" key="9">
    <source>
        <dbReference type="EMBL" id="GAA4384750.1"/>
    </source>
</evidence>
<accession>A0ABP8J4G7</accession>
<feature type="transmembrane region" description="Helical" evidence="8">
    <location>
        <begin position="224"/>
        <end position="246"/>
    </location>
</feature>
<dbReference type="Proteomes" id="UP001500642">
    <property type="component" value="Unassembled WGS sequence"/>
</dbReference>
<feature type="transmembrane region" description="Helical" evidence="8">
    <location>
        <begin position="41"/>
        <end position="59"/>
    </location>
</feature>
<evidence type="ECO:0000256" key="8">
    <source>
        <dbReference type="RuleBase" id="RU363041"/>
    </source>
</evidence>
<keyword evidence="3" id="KW-0813">Transport</keyword>
<comment type="similarity">
    <text evidence="2 8">Belongs to the 4-toluene sulfonate uptake permease (TSUP) (TC 2.A.102) family.</text>
</comment>
<dbReference type="InterPro" id="IPR002781">
    <property type="entry name" value="TM_pro_TauE-like"/>
</dbReference>
<organism evidence="9 10">
    <name type="scientific">Brevibacterium pityocampae</name>
    <dbReference type="NCBI Taxonomy" id="506594"/>
    <lineage>
        <taxon>Bacteria</taxon>
        <taxon>Bacillati</taxon>
        <taxon>Actinomycetota</taxon>
        <taxon>Actinomycetes</taxon>
        <taxon>Micrococcales</taxon>
        <taxon>Brevibacteriaceae</taxon>
        <taxon>Brevibacterium</taxon>
    </lineage>
</organism>
<dbReference type="RefSeq" id="WP_247423336.1">
    <property type="nucleotide sequence ID" value="NZ_BAABGL010000002.1"/>
</dbReference>
<feature type="transmembrane region" description="Helical" evidence="8">
    <location>
        <begin position="71"/>
        <end position="89"/>
    </location>
</feature>